<sequence length="129" mass="14557">MWKVNSGKVTPIASVYADGKFPLLFMPDQYSNMQKLITRTITKTNLTRPFVGRAVDFAVKAKPEKRCAIMVFGEALVLAFLATTIALFGVSVHSIFTSKHSSLVELRKLEDQMMEKYGWNPSMPYNAYN</sequence>
<evidence type="ECO:0000313" key="2">
    <source>
        <dbReference type="EMBL" id="PFX16381.1"/>
    </source>
</evidence>
<dbReference type="Proteomes" id="UP000225706">
    <property type="component" value="Unassembled WGS sequence"/>
</dbReference>
<proteinExistence type="predicted"/>
<keyword evidence="1" id="KW-0812">Transmembrane</keyword>
<evidence type="ECO:0000313" key="3">
    <source>
        <dbReference type="Proteomes" id="UP000225706"/>
    </source>
</evidence>
<gene>
    <name evidence="2" type="ORF">AWC38_SpisGene19347</name>
</gene>
<reference evidence="3" key="1">
    <citation type="journal article" date="2017" name="bioRxiv">
        <title>Comparative analysis of the genomes of Stylophora pistillata and Acropora digitifera provides evidence for extensive differences between species of corals.</title>
        <authorList>
            <person name="Voolstra C.R."/>
            <person name="Li Y."/>
            <person name="Liew Y.J."/>
            <person name="Baumgarten S."/>
            <person name="Zoccola D."/>
            <person name="Flot J.-F."/>
            <person name="Tambutte S."/>
            <person name="Allemand D."/>
            <person name="Aranda M."/>
        </authorList>
    </citation>
    <scope>NUCLEOTIDE SEQUENCE [LARGE SCALE GENOMIC DNA]</scope>
</reference>
<dbReference type="AlphaFoldDB" id="A0A2B4RFK3"/>
<keyword evidence="3" id="KW-1185">Reference proteome</keyword>
<keyword evidence="1" id="KW-1133">Transmembrane helix</keyword>
<keyword evidence="1" id="KW-0472">Membrane</keyword>
<accession>A0A2B4RFK3</accession>
<protein>
    <submittedName>
        <fullName evidence="2">Uncharacterized protein</fullName>
    </submittedName>
</protein>
<feature type="transmembrane region" description="Helical" evidence="1">
    <location>
        <begin position="75"/>
        <end position="96"/>
    </location>
</feature>
<comment type="caution">
    <text evidence="2">The sequence shown here is derived from an EMBL/GenBank/DDBJ whole genome shotgun (WGS) entry which is preliminary data.</text>
</comment>
<dbReference type="EMBL" id="LSMT01000551">
    <property type="protein sequence ID" value="PFX16381.1"/>
    <property type="molecule type" value="Genomic_DNA"/>
</dbReference>
<evidence type="ECO:0000256" key="1">
    <source>
        <dbReference type="SAM" id="Phobius"/>
    </source>
</evidence>
<name>A0A2B4RFK3_STYPI</name>
<organism evidence="2 3">
    <name type="scientific">Stylophora pistillata</name>
    <name type="common">Smooth cauliflower coral</name>
    <dbReference type="NCBI Taxonomy" id="50429"/>
    <lineage>
        <taxon>Eukaryota</taxon>
        <taxon>Metazoa</taxon>
        <taxon>Cnidaria</taxon>
        <taxon>Anthozoa</taxon>
        <taxon>Hexacorallia</taxon>
        <taxon>Scleractinia</taxon>
        <taxon>Astrocoeniina</taxon>
        <taxon>Pocilloporidae</taxon>
        <taxon>Stylophora</taxon>
    </lineage>
</organism>